<evidence type="ECO:0008006" key="5">
    <source>
        <dbReference type="Google" id="ProtNLM"/>
    </source>
</evidence>
<evidence type="ECO:0000256" key="1">
    <source>
        <dbReference type="ARBA" id="ARBA00022737"/>
    </source>
</evidence>
<dbReference type="PANTHER" id="PTHR22895:SF0">
    <property type="entry name" value="ARMADILLO REPEAT-CONTAINING PROTEIN 6"/>
    <property type="match status" value="1"/>
</dbReference>
<dbReference type="InterPro" id="IPR011989">
    <property type="entry name" value="ARM-like"/>
</dbReference>
<gene>
    <name evidence="3" type="ORF">COHA_005569</name>
</gene>
<sequence length="484" mass="49502">MFSAQQLAKFAGSRRISQETFDAAVRENIEEFEMEPEEALSSAVEEFTAQGVDLSNIIKTLAGGDISSHPAAQAVQRAEKAARGADPEGAAAAADDVAAALAAANSKDTAAEVAAVLHKAGAAGVLVQFMPACAGAPAQELRILNAVAVLLGSSRELQADFLQAHGVAALQQVLGEASEDASLAAAALQAAAAVAAKNEEGKAALMAAGLGGSSLEAMQRHADQPEVLQAACDVLCALTNPDDDTQPASRAFPNARALAKEGAAKQLVAALRGHDAHPQPVVTALSNALKQVAANDEICQEVAASGGVELALRILEAGMSDASTARPLCALLRQLVSSDSNKELFVECGGLELLATLFGVQGSSPAVLEQALGLLTNVTLRYPEAAARASACGCLDATLELMHVMLASNGTSSVNGNGKENRATAVQRQACMAIRNAAVRSPEVRASLLDKGAEALLRQVKSAYPSCAEAGAAALRDLGLEKYN</sequence>
<proteinExistence type="predicted"/>
<protein>
    <recommendedName>
        <fullName evidence="5">Armadillo repeat-containing protein 6</fullName>
    </recommendedName>
</protein>
<reference evidence="3" key="1">
    <citation type="submission" date="2020-11" db="EMBL/GenBank/DDBJ databases">
        <title>Chlorella ohadii genome sequencing and assembly.</title>
        <authorList>
            <person name="Murik O."/>
            <person name="Treves H."/>
            <person name="Kedem I."/>
            <person name="Shotland Y."/>
            <person name="Kaplan A."/>
        </authorList>
    </citation>
    <scope>NUCLEOTIDE SEQUENCE</scope>
    <source>
        <strain evidence="3">1</strain>
    </source>
</reference>
<evidence type="ECO:0000313" key="4">
    <source>
        <dbReference type="Proteomes" id="UP001205105"/>
    </source>
</evidence>
<dbReference type="InterPro" id="IPR016024">
    <property type="entry name" value="ARM-type_fold"/>
</dbReference>
<feature type="repeat" description="ARM" evidence="2">
    <location>
        <begin position="349"/>
        <end position="379"/>
    </location>
</feature>
<dbReference type="PROSITE" id="PS50176">
    <property type="entry name" value="ARM_REPEAT"/>
    <property type="match status" value="2"/>
</dbReference>
<keyword evidence="4" id="KW-1185">Reference proteome</keyword>
<organism evidence="3 4">
    <name type="scientific">Chlorella ohadii</name>
    <dbReference type="NCBI Taxonomy" id="2649997"/>
    <lineage>
        <taxon>Eukaryota</taxon>
        <taxon>Viridiplantae</taxon>
        <taxon>Chlorophyta</taxon>
        <taxon>core chlorophytes</taxon>
        <taxon>Trebouxiophyceae</taxon>
        <taxon>Chlorellales</taxon>
        <taxon>Chlorellaceae</taxon>
        <taxon>Chlorella clade</taxon>
        <taxon>Chlorella</taxon>
    </lineage>
</organism>
<dbReference type="Proteomes" id="UP001205105">
    <property type="component" value="Unassembled WGS sequence"/>
</dbReference>
<dbReference type="InterPro" id="IPR000225">
    <property type="entry name" value="Armadillo"/>
</dbReference>
<accession>A0AAD5H5A7</accession>
<name>A0AAD5H5A7_9CHLO</name>
<dbReference type="SUPFAM" id="SSF48371">
    <property type="entry name" value="ARM repeat"/>
    <property type="match status" value="1"/>
</dbReference>
<dbReference type="AlphaFoldDB" id="A0AAD5H5A7"/>
<keyword evidence="1" id="KW-0677">Repeat</keyword>
<evidence type="ECO:0000256" key="2">
    <source>
        <dbReference type="PROSITE-ProRule" id="PRU00259"/>
    </source>
</evidence>
<dbReference type="PANTHER" id="PTHR22895">
    <property type="entry name" value="ARMADILLO REPEAT-CONTAINING PROTEIN 6"/>
    <property type="match status" value="1"/>
</dbReference>
<dbReference type="SMART" id="SM00185">
    <property type="entry name" value="ARM"/>
    <property type="match status" value="4"/>
</dbReference>
<comment type="caution">
    <text evidence="3">The sequence shown here is derived from an EMBL/GenBank/DDBJ whole genome shotgun (WGS) entry which is preliminary data.</text>
</comment>
<dbReference type="EMBL" id="JADXDR010000075">
    <property type="protein sequence ID" value="KAI7840755.1"/>
    <property type="molecule type" value="Genomic_DNA"/>
</dbReference>
<feature type="repeat" description="ARM" evidence="2">
    <location>
        <begin position="306"/>
        <end position="350"/>
    </location>
</feature>
<evidence type="ECO:0000313" key="3">
    <source>
        <dbReference type="EMBL" id="KAI7840755.1"/>
    </source>
</evidence>
<dbReference type="Gene3D" id="1.25.10.10">
    <property type="entry name" value="Leucine-rich Repeat Variant"/>
    <property type="match status" value="3"/>
</dbReference>